<name>G3AJF5_SPAPN</name>
<evidence type="ECO:0000313" key="2">
    <source>
        <dbReference type="Proteomes" id="UP000000709"/>
    </source>
</evidence>
<dbReference type="KEGG" id="spaa:SPAPADRAFT_134554"/>
<dbReference type="OrthoDB" id="4014860at2759"/>
<dbReference type="eggNOG" id="ENOG502TDIP">
    <property type="taxonomic scope" value="Eukaryota"/>
</dbReference>
<protein>
    <submittedName>
        <fullName evidence="1">Uncharacterized protein</fullName>
    </submittedName>
</protein>
<dbReference type="HOGENOM" id="CLU_2211613_0_0_1"/>
<dbReference type="InterPro" id="IPR018854">
    <property type="entry name" value="Psome_chaperone_3/4"/>
</dbReference>
<dbReference type="OMA" id="AHSKAPM"/>
<dbReference type="Pfam" id="PF10448">
    <property type="entry name" value="POC3_POC4"/>
    <property type="match status" value="1"/>
</dbReference>
<dbReference type="Proteomes" id="UP000000709">
    <property type="component" value="Unassembled WGS sequence"/>
</dbReference>
<dbReference type="EMBL" id="GL996500">
    <property type="protein sequence ID" value="EGW33858.1"/>
    <property type="molecule type" value="Genomic_DNA"/>
</dbReference>
<evidence type="ECO:0000313" key="1">
    <source>
        <dbReference type="EMBL" id="EGW33858.1"/>
    </source>
</evidence>
<reference evidence="1 2" key="1">
    <citation type="journal article" date="2011" name="Proc. Natl. Acad. Sci. U.S.A.">
        <title>Comparative genomics of xylose-fermenting fungi for enhanced biofuel production.</title>
        <authorList>
            <person name="Wohlbach D.J."/>
            <person name="Kuo A."/>
            <person name="Sato T.K."/>
            <person name="Potts K.M."/>
            <person name="Salamov A.A."/>
            <person name="LaButti K.M."/>
            <person name="Sun H."/>
            <person name="Clum A."/>
            <person name="Pangilinan J.L."/>
            <person name="Lindquist E.A."/>
            <person name="Lucas S."/>
            <person name="Lapidus A."/>
            <person name="Jin M."/>
            <person name="Gunawan C."/>
            <person name="Balan V."/>
            <person name="Dale B.E."/>
            <person name="Jeffries T.W."/>
            <person name="Zinkel R."/>
            <person name="Barry K.W."/>
            <person name="Grigoriev I.V."/>
            <person name="Gasch A.P."/>
        </authorList>
    </citation>
    <scope>NUCLEOTIDE SEQUENCE [LARGE SCALE GENOMIC DNA]</scope>
    <source>
        <strain evidence="2">NRRL Y-27907 / 11-Y1</strain>
    </source>
</reference>
<keyword evidence="2" id="KW-1185">Reference proteome</keyword>
<organism evidence="2">
    <name type="scientific">Spathaspora passalidarum (strain NRRL Y-27907 / 11-Y1)</name>
    <dbReference type="NCBI Taxonomy" id="619300"/>
    <lineage>
        <taxon>Eukaryota</taxon>
        <taxon>Fungi</taxon>
        <taxon>Dikarya</taxon>
        <taxon>Ascomycota</taxon>
        <taxon>Saccharomycotina</taxon>
        <taxon>Pichiomycetes</taxon>
        <taxon>Debaryomycetaceae</taxon>
        <taxon>Spathaspora</taxon>
    </lineage>
</organism>
<dbReference type="AlphaFoldDB" id="G3AJF5"/>
<dbReference type="RefSeq" id="XP_007373442.1">
    <property type="nucleotide sequence ID" value="XM_007373380.1"/>
</dbReference>
<dbReference type="Gene3D" id="3.30.230.100">
    <property type="match status" value="1"/>
</dbReference>
<proteinExistence type="predicted"/>
<gene>
    <name evidence="1" type="ORF">SPAPADRAFT_134554</name>
</gene>
<dbReference type="GeneID" id="18869830"/>
<dbReference type="InParanoid" id="G3AJF5"/>
<sequence length="107" mass="12089">MNHIVKEVNLNGIDYTFIISYNHEINPKAPITIYINQTNNQAMGSYVYTINSYSTNLVPGSNTEQIISLNNLLTKKFQVPIYLNINGNIDCSNVELFTTIVDTIESK</sequence>
<accession>G3AJF5</accession>